<dbReference type="GO" id="GO:0009311">
    <property type="term" value="P:oligosaccharide metabolic process"/>
    <property type="evidence" value="ECO:0007669"/>
    <property type="project" value="InterPro"/>
</dbReference>
<organism evidence="3 4">
    <name type="scientific">Tautonia plasticadhaerens</name>
    <dbReference type="NCBI Taxonomy" id="2527974"/>
    <lineage>
        <taxon>Bacteria</taxon>
        <taxon>Pseudomonadati</taxon>
        <taxon>Planctomycetota</taxon>
        <taxon>Planctomycetia</taxon>
        <taxon>Isosphaerales</taxon>
        <taxon>Isosphaeraceae</taxon>
        <taxon>Tautonia</taxon>
    </lineage>
</organism>
<gene>
    <name evidence="3" type="ORF">ElP_50570</name>
</gene>
<dbReference type="SUPFAM" id="SSF48208">
    <property type="entry name" value="Six-hairpin glycosidases"/>
    <property type="match status" value="1"/>
</dbReference>
<name>A0A518H8G7_9BACT</name>
<dbReference type="InterPro" id="IPR008928">
    <property type="entry name" value="6-hairpin_glycosidase_sf"/>
</dbReference>
<dbReference type="OrthoDB" id="9798687at2"/>
<keyword evidence="4" id="KW-1185">Reference proteome</keyword>
<dbReference type="RefSeq" id="WP_145274480.1">
    <property type="nucleotide sequence ID" value="NZ_CP036426.1"/>
</dbReference>
<dbReference type="Pfam" id="PF22422">
    <property type="entry name" value="MGH1-like_GH"/>
    <property type="match status" value="2"/>
</dbReference>
<dbReference type="Gene3D" id="1.50.10.10">
    <property type="match status" value="2"/>
</dbReference>
<dbReference type="KEGG" id="tpla:ElP_50570"/>
<dbReference type="InterPro" id="IPR012341">
    <property type="entry name" value="6hp_glycosidase-like_sf"/>
</dbReference>
<dbReference type="AlphaFoldDB" id="A0A518H8G7"/>
<dbReference type="Proteomes" id="UP000317835">
    <property type="component" value="Chromosome"/>
</dbReference>
<feature type="domain" description="Mannosylglycerate hydrolase MGH1-like glycoside hydrolase" evidence="2">
    <location>
        <begin position="455"/>
        <end position="564"/>
    </location>
</feature>
<evidence type="ECO:0000313" key="3">
    <source>
        <dbReference type="EMBL" id="QDV37124.1"/>
    </source>
</evidence>
<dbReference type="PANTHER" id="PTHR10412:SF10">
    <property type="entry name" value="GLYCOSYL HYDROLASE FAMILY 63 C-TERMINAL DOMAIN-CONTAINING PROTEIN"/>
    <property type="match status" value="1"/>
</dbReference>
<dbReference type="InterPro" id="IPR004888">
    <property type="entry name" value="Glycoside_hydrolase_63"/>
</dbReference>
<proteinExistence type="predicted"/>
<protein>
    <submittedName>
        <fullName evidence="3">Mannosyl oligosaccharide glucosidase</fullName>
    </submittedName>
</protein>
<dbReference type="GO" id="GO:0004573">
    <property type="term" value="F:Glc3Man9GlcNAc2 oligosaccharide glucosidase activity"/>
    <property type="evidence" value="ECO:0007669"/>
    <property type="project" value="InterPro"/>
</dbReference>
<feature type="domain" description="Mannosylglycerate hydrolase MGH1-like glycoside hydrolase" evidence="2">
    <location>
        <begin position="732"/>
        <end position="898"/>
    </location>
</feature>
<evidence type="ECO:0000313" key="4">
    <source>
        <dbReference type="Proteomes" id="UP000317835"/>
    </source>
</evidence>
<evidence type="ECO:0000256" key="1">
    <source>
        <dbReference type="SAM" id="MobiDB-lite"/>
    </source>
</evidence>
<evidence type="ECO:0000259" key="2">
    <source>
        <dbReference type="Pfam" id="PF22422"/>
    </source>
</evidence>
<dbReference type="EMBL" id="CP036426">
    <property type="protein sequence ID" value="QDV37124.1"/>
    <property type="molecule type" value="Genomic_DNA"/>
</dbReference>
<dbReference type="InterPro" id="IPR054491">
    <property type="entry name" value="MGH1-like_GH"/>
</dbReference>
<dbReference type="PANTHER" id="PTHR10412">
    <property type="entry name" value="MANNOSYL-OLIGOSACCHARIDE GLUCOSIDASE"/>
    <property type="match status" value="1"/>
</dbReference>
<reference evidence="3 4" key="1">
    <citation type="submission" date="2019-02" db="EMBL/GenBank/DDBJ databases">
        <title>Deep-cultivation of Planctomycetes and their phenomic and genomic characterization uncovers novel biology.</title>
        <authorList>
            <person name="Wiegand S."/>
            <person name="Jogler M."/>
            <person name="Boedeker C."/>
            <person name="Pinto D."/>
            <person name="Vollmers J."/>
            <person name="Rivas-Marin E."/>
            <person name="Kohn T."/>
            <person name="Peeters S.H."/>
            <person name="Heuer A."/>
            <person name="Rast P."/>
            <person name="Oberbeckmann S."/>
            <person name="Bunk B."/>
            <person name="Jeske O."/>
            <person name="Meyerdierks A."/>
            <person name="Storesund J.E."/>
            <person name="Kallscheuer N."/>
            <person name="Luecker S."/>
            <person name="Lage O.M."/>
            <person name="Pohl T."/>
            <person name="Merkel B.J."/>
            <person name="Hornburger P."/>
            <person name="Mueller R.-W."/>
            <person name="Bruemmer F."/>
            <person name="Labrenz M."/>
            <person name="Spormann A.M."/>
            <person name="Op den Camp H."/>
            <person name="Overmann J."/>
            <person name="Amann R."/>
            <person name="Jetten M.S.M."/>
            <person name="Mascher T."/>
            <person name="Medema M.H."/>
            <person name="Devos D.P."/>
            <person name="Kaster A.-K."/>
            <person name="Ovreas L."/>
            <person name="Rohde M."/>
            <person name="Galperin M.Y."/>
            <person name="Jogler C."/>
        </authorList>
    </citation>
    <scope>NUCLEOTIDE SEQUENCE [LARGE SCALE GENOMIC DNA]</scope>
    <source>
        <strain evidence="3 4">ElP</strain>
    </source>
</reference>
<sequence>MPGSQPLRTTAEHRRLLDVMGDDRDNVSWRRWGPYVSDRSWATVREDYSADGEAWDFLPHDLARSKAYRWGEDGIAGLCDRYQILVFAPAFWNGRDPFLKERLFGLTPAEGNHGEDVKEYYFHVDNTPTHSYMSFLYKYPQGRFPYEELVDENRARQGQGLEFELIDTGAFDDDRYFDIEIEYAKFDEEDLAIRVTARNRGPDPAPLHIIPQLWFRNTWSWAGGDGRPLDEGDEPRISIAPRRSPSFVELYADDSPSTIPKGMPIPYSLGRRSLYVDPGMEPLFTDNETNMPRVFGPGNVSRKPFVKDAIHRTVVDGEACTNPAEVGTKAGLLYRFEAIPPGGSATVRLRLSDKIGQDDPLGPIDELIALRRGEADSFYGAIRPIGASDDEAMIQRRALAGMLWTKQIYLFDVHDWLRGDDPGWPPPDSRWSIRNQHWLHLNSMRIMSVCDKWEYPWFASWDLAFHCVPLALVDPQFAKDQLWVLLFEQFQHPNGQIPAYEWEFSDLNPPVHAWSVWRVYHMAAQFDQKHYGREARDRGFLERCYHKLLINFAWWVNKVDRQGNNIFEGGFLGLDNITIVDRSEPFADGTVIEQADATGWMGMFCLNLMRIALELAKENPVYQGMATKFFQHYAYVAAAMKRMGGRDYQLWDEADGFFYDVLRYPNGEFHTLRVRSLVGLIPLYAVERLESAWIDQFPSFKASLSWFLKNRPDLVSDVVHECPSEDGQGVTLVLTIVDREQLHRLLERVWDPDEFLSEYGIRSLSRAHADAPFRFDDRVVGYEPAESVSKLKGGNSNWRGPIWFPTNFLLIESLRKLGKAWGNTDGICRGDAVLTYNEMAADLADRLIAIFRATSEGMRPVFGGSRVFQSDPNWRDYPLFYEYFHGDEGAGLGASHQTGWTGLVACLIDEWKAESGTVGVPGSSDQVVTKDPPPATVRGGERVD</sequence>
<feature type="region of interest" description="Disordered" evidence="1">
    <location>
        <begin position="917"/>
        <end position="944"/>
    </location>
</feature>
<accession>A0A518H8G7</accession>